<accession>A0AAX6LIV0</accession>
<organism evidence="1 2">
    <name type="scientific">Lactiplantibacillus pentosus</name>
    <name type="common">Lactobacillus pentosus</name>
    <dbReference type="NCBI Taxonomy" id="1589"/>
    <lineage>
        <taxon>Bacteria</taxon>
        <taxon>Bacillati</taxon>
        <taxon>Bacillota</taxon>
        <taxon>Bacilli</taxon>
        <taxon>Lactobacillales</taxon>
        <taxon>Lactobacillaceae</taxon>
        <taxon>Lactiplantibacillus</taxon>
    </lineage>
</organism>
<name>A0AAX6LIV0_LACPE</name>
<proteinExistence type="predicted"/>
<evidence type="ECO:0000313" key="2">
    <source>
        <dbReference type="Proteomes" id="UP001151834"/>
    </source>
</evidence>
<evidence type="ECO:0000313" key="1">
    <source>
        <dbReference type="EMBL" id="MDF2314482.1"/>
    </source>
</evidence>
<reference evidence="1" key="1">
    <citation type="submission" date="2022-11" db="EMBL/GenBank/DDBJ databases">
        <authorList>
            <person name="Wang Z."/>
        </authorList>
    </citation>
    <scope>NUCLEOTIDE SEQUENCE</scope>
    <source>
        <strain evidence="1">P2000</strain>
    </source>
</reference>
<sequence>MYYLSEYFSSVGHRLFNVNDLDCFNLDLENDSKLFIDPTRVALSNNTMFDENSACTRIYSFFGHLLDLKRAGQQNVINNIIRKLQ</sequence>
<gene>
    <name evidence="1" type="ORF">OOJ94_16975</name>
</gene>
<dbReference type="AlphaFoldDB" id="A0AAX6LIV0"/>
<dbReference type="Proteomes" id="UP001151834">
    <property type="component" value="Unassembled WGS sequence"/>
</dbReference>
<dbReference type="EMBL" id="JAPEQV010000040">
    <property type="protein sequence ID" value="MDF2314482.1"/>
    <property type="molecule type" value="Genomic_DNA"/>
</dbReference>
<comment type="caution">
    <text evidence="1">The sequence shown here is derived from an EMBL/GenBank/DDBJ whole genome shotgun (WGS) entry which is preliminary data.</text>
</comment>
<reference evidence="1" key="2">
    <citation type="journal article" date="2023" name="Front Nutr">
        <title>Lactiplantibacillus pentosus P2020 protects the hyperuricemia and renal inflammation in mice.</title>
        <authorList>
            <person name="Wang Z."/>
            <person name="Song L."/>
            <person name="Li X."/>
            <person name="Xiao Y."/>
            <person name="Huang Y."/>
            <person name="Zhang Y."/>
            <person name="Li J."/>
            <person name="Li M."/>
            <person name="Ren Z."/>
        </authorList>
    </citation>
    <scope>NUCLEOTIDE SEQUENCE</scope>
    <source>
        <strain evidence="1">P2000</strain>
    </source>
</reference>
<dbReference type="RefSeq" id="WP_275875350.1">
    <property type="nucleotide sequence ID" value="NZ_JAPEQV010000040.1"/>
</dbReference>
<protein>
    <submittedName>
        <fullName evidence="1">Uncharacterized protein</fullName>
    </submittedName>
</protein>